<protein>
    <recommendedName>
        <fullName evidence="3">Peptidase S1 domain-containing protein</fullName>
    </recommendedName>
</protein>
<keyword evidence="5" id="KW-1185">Reference proteome</keyword>
<dbReference type="InterPro" id="IPR043504">
    <property type="entry name" value="Peptidase_S1_PA_chymotrypsin"/>
</dbReference>
<dbReference type="CDD" id="cd00190">
    <property type="entry name" value="Tryp_SPc"/>
    <property type="match status" value="1"/>
</dbReference>
<evidence type="ECO:0000256" key="2">
    <source>
        <dbReference type="RuleBase" id="RU363034"/>
    </source>
</evidence>
<dbReference type="OrthoDB" id="5861642at2759"/>
<dbReference type="EMBL" id="CADEPM010000008">
    <property type="protein sequence ID" value="CAB3409081.1"/>
    <property type="molecule type" value="Genomic_DNA"/>
</dbReference>
<dbReference type="PANTHER" id="PTHR24260:SF136">
    <property type="entry name" value="GH08193P-RELATED"/>
    <property type="match status" value="1"/>
</dbReference>
<feature type="domain" description="Peptidase S1" evidence="3">
    <location>
        <begin position="1"/>
        <end position="202"/>
    </location>
</feature>
<keyword evidence="1" id="KW-1015">Disulfide bond</keyword>
<keyword evidence="2" id="KW-0645">Protease</keyword>
<dbReference type="Pfam" id="PF00089">
    <property type="entry name" value="Trypsin"/>
    <property type="match status" value="1"/>
</dbReference>
<evidence type="ECO:0000256" key="1">
    <source>
        <dbReference type="ARBA" id="ARBA00023157"/>
    </source>
</evidence>
<dbReference type="AlphaFoldDB" id="A0A8S1F5B2"/>
<evidence type="ECO:0000313" key="4">
    <source>
        <dbReference type="EMBL" id="CAB3409081.1"/>
    </source>
</evidence>
<dbReference type="Proteomes" id="UP000494206">
    <property type="component" value="Unassembled WGS sequence"/>
</dbReference>
<accession>A0A8S1F5B2</accession>
<dbReference type="PROSITE" id="PS00134">
    <property type="entry name" value="TRYPSIN_HIS"/>
    <property type="match status" value="1"/>
</dbReference>
<keyword evidence="2" id="KW-0720">Serine protease</keyword>
<dbReference type="SUPFAM" id="SSF50494">
    <property type="entry name" value="Trypsin-like serine proteases"/>
    <property type="match status" value="1"/>
</dbReference>
<dbReference type="GO" id="GO:0004252">
    <property type="term" value="F:serine-type endopeptidase activity"/>
    <property type="evidence" value="ECO:0007669"/>
    <property type="project" value="InterPro"/>
</dbReference>
<dbReference type="InterPro" id="IPR018114">
    <property type="entry name" value="TRYPSIN_HIS"/>
</dbReference>
<organism evidence="4 5">
    <name type="scientific">Caenorhabditis bovis</name>
    <dbReference type="NCBI Taxonomy" id="2654633"/>
    <lineage>
        <taxon>Eukaryota</taxon>
        <taxon>Metazoa</taxon>
        <taxon>Ecdysozoa</taxon>
        <taxon>Nematoda</taxon>
        <taxon>Chromadorea</taxon>
        <taxon>Rhabditida</taxon>
        <taxon>Rhabditina</taxon>
        <taxon>Rhabditomorpha</taxon>
        <taxon>Rhabditoidea</taxon>
        <taxon>Rhabditidae</taxon>
        <taxon>Peloderinae</taxon>
        <taxon>Caenorhabditis</taxon>
    </lineage>
</organism>
<dbReference type="InterPro" id="IPR001254">
    <property type="entry name" value="Trypsin_dom"/>
</dbReference>
<proteinExistence type="predicted"/>
<dbReference type="PANTHER" id="PTHR24260">
    <property type="match status" value="1"/>
</dbReference>
<dbReference type="InterPro" id="IPR001314">
    <property type="entry name" value="Peptidase_S1A"/>
</dbReference>
<reference evidence="4 5" key="1">
    <citation type="submission" date="2020-04" db="EMBL/GenBank/DDBJ databases">
        <authorList>
            <person name="Laetsch R D."/>
            <person name="Stevens L."/>
            <person name="Kumar S."/>
            <person name="Blaxter L. M."/>
        </authorList>
    </citation>
    <scope>NUCLEOTIDE SEQUENCE [LARGE SCALE GENOMIC DNA]</scope>
</reference>
<dbReference type="InterPro" id="IPR009003">
    <property type="entry name" value="Peptidase_S1_PA"/>
</dbReference>
<dbReference type="PRINTS" id="PR00722">
    <property type="entry name" value="CHYMOTRYPSIN"/>
</dbReference>
<dbReference type="Gene3D" id="2.40.10.10">
    <property type="entry name" value="Trypsin-like serine proteases"/>
    <property type="match status" value="1"/>
</dbReference>
<keyword evidence="2" id="KW-0378">Hydrolase</keyword>
<sequence>MCGATIIDDYWVLTAAHCARGILDKAVVVLRKPTSNREIIITVKQAFVHPEYNNITAENDIAILKVSLTYKGIIPICLQKNDDILLKKDEGIVVGFGLSIRNATSSISILESTQALQITNVPLISHINCRKTWQAISFGTVKISDRQICAGSFMHGTAPGDSGGPLIVQNGFGDYIQIGVTSFGADGLSGLIDQGAYPGGYS</sequence>
<comment type="caution">
    <text evidence="4">The sequence shown here is derived from an EMBL/GenBank/DDBJ whole genome shotgun (WGS) entry which is preliminary data.</text>
</comment>
<dbReference type="PROSITE" id="PS00135">
    <property type="entry name" value="TRYPSIN_SER"/>
    <property type="match status" value="1"/>
</dbReference>
<dbReference type="SMART" id="SM00020">
    <property type="entry name" value="Tryp_SPc"/>
    <property type="match status" value="1"/>
</dbReference>
<dbReference type="PROSITE" id="PS50240">
    <property type="entry name" value="TRYPSIN_DOM"/>
    <property type="match status" value="1"/>
</dbReference>
<evidence type="ECO:0000259" key="3">
    <source>
        <dbReference type="PROSITE" id="PS50240"/>
    </source>
</evidence>
<evidence type="ECO:0000313" key="5">
    <source>
        <dbReference type="Proteomes" id="UP000494206"/>
    </source>
</evidence>
<dbReference type="InterPro" id="IPR051333">
    <property type="entry name" value="CLIP_Serine_Protease"/>
</dbReference>
<dbReference type="InterPro" id="IPR033116">
    <property type="entry name" value="TRYPSIN_SER"/>
</dbReference>
<gene>
    <name evidence="4" type="ORF">CBOVIS_LOCUS10774</name>
</gene>
<name>A0A8S1F5B2_9PELO</name>
<dbReference type="GO" id="GO:0006508">
    <property type="term" value="P:proteolysis"/>
    <property type="evidence" value="ECO:0007669"/>
    <property type="project" value="UniProtKB-KW"/>
</dbReference>